<keyword evidence="6 10" id="KW-0547">Nucleotide-binding</keyword>
<organism evidence="12 13">
    <name type="scientific">Clostridium algifaecis</name>
    <dbReference type="NCBI Taxonomy" id="1472040"/>
    <lineage>
        <taxon>Bacteria</taxon>
        <taxon>Bacillati</taxon>
        <taxon>Bacillota</taxon>
        <taxon>Clostridia</taxon>
        <taxon>Eubacteriales</taxon>
        <taxon>Clostridiaceae</taxon>
        <taxon>Clostridium</taxon>
    </lineage>
</organism>
<feature type="binding site" evidence="10">
    <location>
        <position position="122"/>
    </location>
    <ligand>
        <name>substrate</name>
    </ligand>
</feature>
<dbReference type="InterPro" id="IPR001576">
    <property type="entry name" value="Phosphoglycerate_kinase"/>
</dbReference>
<keyword evidence="13" id="KW-1185">Reference proteome</keyword>
<evidence type="ECO:0000256" key="11">
    <source>
        <dbReference type="RuleBase" id="RU000532"/>
    </source>
</evidence>
<dbReference type="EMBL" id="JAGGLM010000016">
    <property type="protein sequence ID" value="MBP2033517.1"/>
    <property type="molecule type" value="Genomic_DNA"/>
</dbReference>
<dbReference type="Proteomes" id="UP001519307">
    <property type="component" value="Unassembled WGS sequence"/>
</dbReference>
<dbReference type="Pfam" id="PF00162">
    <property type="entry name" value="PGK"/>
    <property type="match status" value="1"/>
</dbReference>
<dbReference type="PANTHER" id="PTHR11406:SF23">
    <property type="entry name" value="PHOSPHOGLYCERATE KINASE 1, CHLOROPLASTIC-RELATED"/>
    <property type="match status" value="1"/>
</dbReference>
<evidence type="ECO:0000313" key="12">
    <source>
        <dbReference type="EMBL" id="MBP2033517.1"/>
    </source>
</evidence>
<evidence type="ECO:0000256" key="8">
    <source>
        <dbReference type="ARBA" id="ARBA00022840"/>
    </source>
</evidence>
<evidence type="ECO:0000256" key="2">
    <source>
        <dbReference type="ARBA" id="ARBA00004838"/>
    </source>
</evidence>
<comment type="catalytic activity">
    <reaction evidence="1 10 11">
        <text>(2R)-3-phosphoglycerate + ATP = (2R)-3-phospho-glyceroyl phosphate + ADP</text>
        <dbReference type="Rhea" id="RHEA:14801"/>
        <dbReference type="ChEBI" id="CHEBI:30616"/>
        <dbReference type="ChEBI" id="CHEBI:57604"/>
        <dbReference type="ChEBI" id="CHEBI:58272"/>
        <dbReference type="ChEBI" id="CHEBI:456216"/>
        <dbReference type="EC" id="2.7.2.3"/>
    </reaction>
</comment>
<reference evidence="12 13" key="1">
    <citation type="submission" date="2021-03" db="EMBL/GenBank/DDBJ databases">
        <title>Genomic Encyclopedia of Type Strains, Phase IV (KMG-IV): sequencing the most valuable type-strain genomes for metagenomic binning, comparative biology and taxonomic classification.</title>
        <authorList>
            <person name="Goeker M."/>
        </authorList>
    </citation>
    <scope>NUCLEOTIDE SEQUENCE [LARGE SCALE GENOMIC DNA]</scope>
    <source>
        <strain evidence="12 13">DSM 28783</strain>
    </source>
</reference>
<dbReference type="HAMAP" id="MF_00145">
    <property type="entry name" value="Phosphoglyc_kinase"/>
    <property type="match status" value="1"/>
</dbReference>
<dbReference type="CDD" id="cd00318">
    <property type="entry name" value="Phosphoglycerate_kinase"/>
    <property type="match status" value="1"/>
</dbReference>
<dbReference type="Gene3D" id="3.40.50.1260">
    <property type="entry name" value="Phosphoglycerate kinase, N-terminal domain"/>
    <property type="match status" value="2"/>
</dbReference>
<evidence type="ECO:0000256" key="6">
    <source>
        <dbReference type="ARBA" id="ARBA00022741"/>
    </source>
</evidence>
<evidence type="ECO:0000256" key="10">
    <source>
        <dbReference type="HAMAP-Rule" id="MF_00145"/>
    </source>
</evidence>
<dbReference type="PRINTS" id="PR00477">
    <property type="entry name" value="PHGLYCKINASE"/>
</dbReference>
<evidence type="ECO:0000256" key="7">
    <source>
        <dbReference type="ARBA" id="ARBA00022777"/>
    </source>
</evidence>
<feature type="binding site" evidence="10">
    <location>
        <begin position="354"/>
        <end position="357"/>
    </location>
    <ligand>
        <name>ATP</name>
        <dbReference type="ChEBI" id="CHEBI:30616"/>
    </ligand>
</feature>
<feature type="binding site" evidence="10">
    <location>
        <position position="206"/>
    </location>
    <ligand>
        <name>ATP</name>
        <dbReference type="ChEBI" id="CHEBI:30616"/>
    </ligand>
</feature>
<evidence type="ECO:0000313" key="13">
    <source>
        <dbReference type="Proteomes" id="UP001519307"/>
    </source>
</evidence>
<comment type="pathway">
    <text evidence="2 10">Carbohydrate degradation; glycolysis; pyruvate from D-glyceraldehyde 3-phosphate: step 2/5.</text>
</comment>
<sequence>MAFNKKTIEDIDVKGKKVLARCDFNVPLQDGKITDENRLVGALPTIKYLIEKGAKVILCSHLGKPKGEPKPELSLAPVAKRLSEMLGKEVVFAADNNVVGENAKAAVAKMKDGDVVLLENTRYRIEETKNKENFSKELASLADVFVNDAFGTAHRAHCSTVGVTEFLDTAVCGYLIQKELKFLGNAVENPNRPFIAILGGAKVSDKINVINNLLEKVDTLIIGGGMSYTFEKAMGFSIGTSLVEEDKIDYAKEMIEKAKAKGVKLLLPVDNVAADKFDAAAAPVVTDDENIKDGYMGLDIGPKTSKLYADAIKDAKTVVWNGPMGVFEFANFAKGTIAVAKAMAESGATTIIGGGDSAAAVNQLGFGDKMTHISTGGGASLEFLEGKELPGIAALNDK</sequence>
<name>A0ABS4KU19_9CLOT</name>
<proteinExistence type="inferred from homology"/>
<evidence type="ECO:0000256" key="3">
    <source>
        <dbReference type="ARBA" id="ARBA00013061"/>
    </source>
</evidence>
<dbReference type="GO" id="GO:0004618">
    <property type="term" value="F:phosphoglycerate kinase activity"/>
    <property type="evidence" value="ECO:0007669"/>
    <property type="project" value="UniProtKB-EC"/>
</dbReference>
<gene>
    <name evidence="10" type="primary">pgk</name>
    <name evidence="12" type="ORF">J2Z42_002220</name>
</gene>
<evidence type="ECO:0000256" key="9">
    <source>
        <dbReference type="ARBA" id="ARBA00023152"/>
    </source>
</evidence>
<accession>A0ABS4KU19</accession>
<dbReference type="InterPro" id="IPR015824">
    <property type="entry name" value="Phosphoglycerate_kinase_N"/>
</dbReference>
<comment type="caution">
    <text evidence="12">The sequence shown here is derived from an EMBL/GenBank/DDBJ whole genome shotgun (WGS) entry which is preliminary data.</text>
</comment>
<evidence type="ECO:0000256" key="5">
    <source>
        <dbReference type="ARBA" id="ARBA00022679"/>
    </source>
</evidence>
<feature type="binding site" evidence="10">
    <location>
        <position position="297"/>
    </location>
    <ligand>
        <name>ATP</name>
        <dbReference type="ChEBI" id="CHEBI:30616"/>
    </ligand>
</feature>
<dbReference type="RefSeq" id="WP_209702764.1">
    <property type="nucleotide sequence ID" value="NZ_JAGGLM010000016.1"/>
</dbReference>
<dbReference type="SUPFAM" id="SSF53748">
    <property type="entry name" value="Phosphoglycerate kinase"/>
    <property type="match status" value="1"/>
</dbReference>
<feature type="binding site" evidence="10">
    <location>
        <position position="155"/>
    </location>
    <ligand>
        <name>substrate</name>
    </ligand>
</feature>
<protein>
    <recommendedName>
        <fullName evidence="4 10">Phosphoglycerate kinase</fullName>
        <ecNumber evidence="3 10">2.7.2.3</ecNumber>
    </recommendedName>
</protein>
<comment type="subunit">
    <text evidence="10">Monomer.</text>
</comment>
<feature type="binding site" evidence="10">
    <location>
        <begin position="61"/>
        <end position="64"/>
    </location>
    <ligand>
        <name>substrate</name>
    </ligand>
</feature>
<feature type="binding site" evidence="10">
    <location>
        <begin position="23"/>
        <end position="25"/>
    </location>
    <ligand>
        <name>substrate</name>
    </ligand>
</feature>
<evidence type="ECO:0000256" key="1">
    <source>
        <dbReference type="ARBA" id="ARBA00000642"/>
    </source>
</evidence>
<keyword evidence="7 10" id="KW-0418">Kinase</keyword>
<comment type="similarity">
    <text evidence="10 11">Belongs to the phosphoglycerate kinase family.</text>
</comment>
<feature type="binding site" evidence="10">
    <location>
        <position position="38"/>
    </location>
    <ligand>
        <name>substrate</name>
    </ligand>
</feature>
<keyword evidence="9 10" id="KW-0324">Glycolysis</keyword>
<keyword evidence="5 10" id="KW-0808">Transferase</keyword>
<evidence type="ECO:0000256" key="4">
    <source>
        <dbReference type="ARBA" id="ARBA00016471"/>
    </source>
</evidence>
<dbReference type="InterPro" id="IPR036043">
    <property type="entry name" value="Phosphoglycerate_kinase_sf"/>
</dbReference>
<keyword evidence="10" id="KW-0963">Cytoplasm</keyword>
<dbReference type="EC" id="2.7.2.3" evidence="3 10"/>
<comment type="subcellular location">
    <subcellularLocation>
        <location evidence="10">Cytoplasm</location>
    </subcellularLocation>
</comment>
<dbReference type="PANTHER" id="PTHR11406">
    <property type="entry name" value="PHOSPHOGLYCERATE KINASE"/>
    <property type="match status" value="1"/>
</dbReference>
<keyword evidence="8 10" id="KW-0067">ATP-binding</keyword>
<feature type="binding site" evidence="10">
    <location>
        <position position="328"/>
    </location>
    <ligand>
        <name>ATP</name>
        <dbReference type="ChEBI" id="CHEBI:30616"/>
    </ligand>
</feature>
<dbReference type="PIRSF" id="PIRSF000724">
    <property type="entry name" value="Pgk"/>
    <property type="match status" value="1"/>
</dbReference>